<evidence type="ECO:0000313" key="3">
    <source>
        <dbReference type="Proteomes" id="UP000317638"/>
    </source>
</evidence>
<protein>
    <submittedName>
        <fullName evidence="2">Uncharacterized protein</fullName>
    </submittedName>
</protein>
<reference evidence="2 3" key="1">
    <citation type="submission" date="2019-07" db="EMBL/GenBank/DDBJ databases">
        <authorList>
            <person name="Zhou L.-Y."/>
        </authorList>
    </citation>
    <scope>NUCLEOTIDE SEQUENCE [LARGE SCALE GENOMIC DNA]</scope>
    <source>
        <strain evidence="2 3">YIM 101269</strain>
    </source>
</reference>
<keyword evidence="1" id="KW-1133">Transmembrane helix</keyword>
<keyword evidence="1" id="KW-0812">Transmembrane</keyword>
<organism evidence="2 3">
    <name type="scientific">Tessaracoccus rhinocerotis</name>
    <dbReference type="NCBI Taxonomy" id="1689449"/>
    <lineage>
        <taxon>Bacteria</taxon>
        <taxon>Bacillati</taxon>
        <taxon>Actinomycetota</taxon>
        <taxon>Actinomycetes</taxon>
        <taxon>Propionibacteriales</taxon>
        <taxon>Propionibacteriaceae</taxon>
        <taxon>Tessaracoccus</taxon>
    </lineage>
</organism>
<keyword evidence="3" id="KW-1185">Reference proteome</keyword>
<accession>A0A553JY15</accession>
<evidence type="ECO:0000313" key="2">
    <source>
        <dbReference type="EMBL" id="TRY17330.1"/>
    </source>
</evidence>
<dbReference type="RefSeq" id="WP_143938794.1">
    <property type="nucleotide sequence ID" value="NZ_VKKG01000005.1"/>
</dbReference>
<proteinExistence type="predicted"/>
<feature type="transmembrane region" description="Helical" evidence="1">
    <location>
        <begin position="12"/>
        <end position="32"/>
    </location>
</feature>
<dbReference type="Proteomes" id="UP000317638">
    <property type="component" value="Unassembled WGS sequence"/>
</dbReference>
<comment type="caution">
    <text evidence="2">The sequence shown here is derived from an EMBL/GenBank/DDBJ whole genome shotgun (WGS) entry which is preliminary data.</text>
</comment>
<keyword evidence="1" id="KW-0472">Membrane</keyword>
<feature type="transmembrane region" description="Helical" evidence="1">
    <location>
        <begin position="52"/>
        <end position="71"/>
    </location>
</feature>
<dbReference type="EMBL" id="VKKG01000005">
    <property type="protein sequence ID" value="TRY17330.1"/>
    <property type="molecule type" value="Genomic_DNA"/>
</dbReference>
<feature type="transmembrane region" description="Helical" evidence="1">
    <location>
        <begin position="117"/>
        <end position="137"/>
    </location>
</feature>
<dbReference type="AlphaFoldDB" id="A0A553JY15"/>
<sequence>MTDETAPIPRVRAITGIFVETGIVMVFLVFWAPTALGMLEAFEAGEDPNLPLLLGGSALLAVAAFALTLLVSRLAVGRAGAAVTRRWVAWECVRYALLGIATGLVLGVAFTSSWLRWQGIVTVLVGLAVVPLALLGVGRMRRWRDREYREQLLRRLPEGYVVVEGAVLDSRSSGRMTDMTTIGWRDADGAAHYARIVTGGLWSRLAPVSLVLRGDDPTRVVHAAQQIG</sequence>
<gene>
    <name evidence="2" type="ORF">FOJ82_12330</name>
</gene>
<feature type="transmembrane region" description="Helical" evidence="1">
    <location>
        <begin position="92"/>
        <end position="111"/>
    </location>
</feature>
<evidence type="ECO:0000256" key="1">
    <source>
        <dbReference type="SAM" id="Phobius"/>
    </source>
</evidence>
<name>A0A553JY15_9ACTN</name>